<dbReference type="RefSeq" id="WP_229900739.1">
    <property type="nucleotide sequence ID" value="NZ_BNBF01000031.1"/>
</dbReference>
<evidence type="ECO:0000313" key="1">
    <source>
        <dbReference type="EMBL" id="GHG72793.1"/>
    </source>
</evidence>
<keyword evidence="2" id="KW-1185">Reference proteome</keyword>
<dbReference type="Gene3D" id="3.40.50.300">
    <property type="entry name" value="P-loop containing nucleotide triphosphate hydrolases"/>
    <property type="match status" value="1"/>
</dbReference>
<dbReference type="PANTHER" id="PTHR13696:SF96">
    <property type="entry name" value="COBQ_COBB_MIND_PARA NUCLEOTIDE BINDING DOMAIN-CONTAINING PROTEIN"/>
    <property type="match status" value="1"/>
</dbReference>
<name>A0A919F206_9ACTN</name>
<dbReference type="InterPro" id="IPR027417">
    <property type="entry name" value="P-loop_NTPase"/>
</dbReference>
<evidence type="ECO:0000313" key="2">
    <source>
        <dbReference type="Proteomes" id="UP000619355"/>
    </source>
</evidence>
<reference evidence="2" key="1">
    <citation type="journal article" date="2019" name="Int. J. Syst. Evol. Microbiol.">
        <title>The Global Catalogue of Microorganisms (GCM) 10K type strain sequencing project: providing services to taxonomists for standard genome sequencing and annotation.</title>
        <authorList>
            <consortium name="The Broad Institute Genomics Platform"/>
            <consortium name="The Broad Institute Genome Sequencing Center for Infectious Disease"/>
            <person name="Wu L."/>
            <person name="Ma J."/>
        </authorList>
    </citation>
    <scope>NUCLEOTIDE SEQUENCE [LARGE SCALE GENOMIC DNA]</scope>
    <source>
        <strain evidence="2">JCM 4253</strain>
    </source>
</reference>
<organism evidence="1 2">
    <name type="scientific">Streptomyces capoamus</name>
    <dbReference type="NCBI Taxonomy" id="68183"/>
    <lineage>
        <taxon>Bacteria</taxon>
        <taxon>Bacillati</taxon>
        <taxon>Actinomycetota</taxon>
        <taxon>Actinomycetes</taxon>
        <taxon>Kitasatosporales</taxon>
        <taxon>Streptomycetaceae</taxon>
        <taxon>Streptomyces</taxon>
    </lineage>
</organism>
<gene>
    <name evidence="1" type="ORF">GCM10018980_68880</name>
</gene>
<dbReference type="CDD" id="cd02042">
    <property type="entry name" value="ParAB_family"/>
    <property type="match status" value="1"/>
</dbReference>
<dbReference type="AlphaFoldDB" id="A0A919F206"/>
<dbReference type="InterPro" id="IPR050678">
    <property type="entry name" value="DNA_Partitioning_ATPase"/>
</dbReference>
<dbReference type="SUPFAM" id="SSF52540">
    <property type="entry name" value="P-loop containing nucleoside triphosphate hydrolases"/>
    <property type="match status" value="1"/>
</dbReference>
<dbReference type="Proteomes" id="UP000619355">
    <property type="component" value="Unassembled WGS sequence"/>
</dbReference>
<dbReference type="PANTHER" id="PTHR13696">
    <property type="entry name" value="P-LOOP CONTAINING NUCLEOSIDE TRIPHOSPHATE HYDROLASE"/>
    <property type="match status" value="1"/>
</dbReference>
<proteinExistence type="predicted"/>
<protein>
    <submittedName>
        <fullName evidence="1">Uncharacterized protein</fullName>
    </submittedName>
</protein>
<accession>A0A919F206</accession>
<sequence length="253" mass="27630">MPYITVLLNRKGGVGKSLLSVNLAAVYAEILGCDAAEAETAGDGPSVAVVSIDPQGTSIEHAEKVKKAGRPVPFRVVDASQSIDKLRRLRSAKADIIIVDTPGFMPLKAEDDEDESIDPLGDGTTGDALRAVLDVADDVIVPLEAEGSAFTPTRVTVERVLIPRQIPYGVVVNNWDPRDGTADRDRTISLVQRRGWELYNATVRHYKPHTRGITNGRFCTQYESNHIATKAKQDFVSLALEHQLRRQKHAGAR</sequence>
<dbReference type="EMBL" id="BNBF01000031">
    <property type="protein sequence ID" value="GHG72793.1"/>
    <property type="molecule type" value="Genomic_DNA"/>
</dbReference>
<comment type="caution">
    <text evidence="1">The sequence shown here is derived from an EMBL/GenBank/DDBJ whole genome shotgun (WGS) entry which is preliminary data.</text>
</comment>